<evidence type="ECO:0000313" key="3">
    <source>
        <dbReference type="Proteomes" id="UP000192578"/>
    </source>
</evidence>
<accession>A0A1W0WES4</accession>
<evidence type="ECO:0000313" key="2">
    <source>
        <dbReference type="EMBL" id="OQV13706.1"/>
    </source>
</evidence>
<name>A0A1W0WES4_HYPEX</name>
<dbReference type="Proteomes" id="UP000192578">
    <property type="component" value="Unassembled WGS sequence"/>
</dbReference>
<comment type="caution">
    <text evidence="2">The sequence shown here is derived from an EMBL/GenBank/DDBJ whole genome shotgun (WGS) entry which is preliminary data.</text>
</comment>
<organism evidence="2 3">
    <name type="scientific">Hypsibius exemplaris</name>
    <name type="common">Freshwater tardigrade</name>
    <dbReference type="NCBI Taxonomy" id="2072580"/>
    <lineage>
        <taxon>Eukaryota</taxon>
        <taxon>Metazoa</taxon>
        <taxon>Ecdysozoa</taxon>
        <taxon>Tardigrada</taxon>
        <taxon>Eutardigrada</taxon>
        <taxon>Parachela</taxon>
        <taxon>Hypsibioidea</taxon>
        <taxon>Hypsibiidae</taxon>
        <taxon>Hypsibius</taxon>
    </lineage>
</organism>
<protein>
    <submittedName>
        <fullName evidence="2">Uncharacterized protein</fullName>
    </submittedName>
</protein>
<dbReference type="AlphaFoldDB" id="A0A1W0WES4"/>
<proteinExistence type="predicted"/>
<keyword evidence="3" id="KW-1185">Reference proteome</keyword>
<dbReference type="Gene3D" id="3.80.10.10">
    <property type="entry name" value="Ribonuclease Inhibitor"/>
    <property type="match status" value="1"/>
</dbReference>
<feature type="compositionally biased region" description="Low complexity" evidence="1">
    <location>
        <begin position="225"/>
        <end position="242"/>
    </location>
</feature>
<dbReference type="InterPro" id="IPR032675">
    <property type="entry name" value="LRR_dom_sf"/>
</dbReference>
<sequence>MFYVTEQLFPFPGPSQSSVLSIHPEAFEPLRFERTVVEEGVDVTETTTKLRGFWFDFNSGLSSLPWDILFTVSKSLSIISNPDLSQLTILQNVTNAPVMRVLKTLIIFANKGLTTLPTSVLDKIPGLAAPATAADRTEIHFTGNGNQCDGCGLSPLVNWAKSRPQTTKVALRLTCQSNCADNITGVEQAVGHAYATLTSDFWRTYVEPACNADLTPVACRSVSDPVSASTPSSVSGGPVPSAKLSDQTT</sequence>
<dbReference type="EMBL" id="MTYJ01000118">
    <property type="protein sequence ID" value="OQV13706.1"/>
    <property type="molecule type" value="Genomic_DNA"/>
</dbReference>
<reference evidence="3" key="1">
    <citation type="submission" date="2017-01" db="EMBL/GenBank/DDBJ databases">
        <title>Comparative genomics of anhydrobiosis in the tardigrade Hypsibius dujardini.</title>
        <authorList>
            <person name="Yoshida Y."/>
            <person name="Koutsovoulos G."/>
            <person name="Laetsch D."/>
            <person name="Stevens L."/>
            <person name="Kumar S."/>
            <person name="Horikawa D."/>
            <person name="Ishino K."/>
            <person name="Komine S."/>
            <person name="Tomita M."/>
            <person name="Blaxter M."/>
            <person name="Arakawa K."/>
        </authorList>
    </citation>
    <scope>NUCLEOTIDE SEQUENCE [LARGE SCALE GENOMIC DNA]</scope>
    <source>
        <strain evidence="3">Z151</strain>
    </source>
</reference>
<evidence type="ECO:0000256" key="1">
    <source>
        <dbReference type="SAM" id="MobiDB-lite"/>
    </source>
</evidence>
<gene>
    <name evidence="2" type="ORF">BV898_12100</name>
</gene>
<feature type="region of interest" description="Disordered" evidence="1">
    <location>
        <begin position="225"/>
        <end position="249"/>
    </location>
</feature>